<feature type="region of interest" description="Disordered" evidence="1">
    <location>
        <begin position="366"/>
        <end position="413"/>
    </location>
</feature>
<feature type="region of interest" description="Disordered" evidence="1">
    <location>
        <begin position="963"/>
        <end position="1005"/>
    </location>
</feature>
<dbReference type="GO" id="GO:0031297">
    <property type="term" value="P:replication fork processing"/>
    <property type="evidence" value="ECO:0007669"/>
    <property type="project" value="InterPro"/>
</dbReference>
<dbReference type="GO" id="GO:0000724">
    <property type="term" value="P:double-strand break repair via homologous recombination"/>
    <property type="evidence" value="ECO:0007669"/>
    <property type="project" value="TreeGrafter"/>
</dbReference>
<feature type="compositionally biased region" description="Basic and acidic residues" evidence="1">
    <location>
        <begin position="426"/>
        <end position="435"/>
    </location>
</feature>
<feature type="compositionally biased region" description="Polar residues" evidence="1">
    <location>
        <begin position="748"/>
        <end position="766"/>
    </location>
</feature>
<keyword evidence="3" id="KW-1185">Reference proteome</keyword>
<dbReference type="GO" id="GO:0005634">
    <property type="term" value="C:nucleus"/>
    <property type="evidence" value="ECO:0007669"/>
    <property type="project" value="InterPro"/>
</dbReference>
<feature type="compositionally biased region" description="Acidic residues" evidence="1">
    <location>
        <begin position="371"/>
        <end position="386"/>
    </location>
</feature>
<feature type="region of interest" description="Disordered" evidence="1">
    <location>
        <begin position="1"/>
        <end position="141"/>
    </location>
</feature>
<dbReference type="InterPro" id="IPR019021">
    <property type="entry name" value="Mms22"/>
</dbReference>
<feature type="region of interest" description="Disordered" evidence="1">
    <location>
        <begin position="644"/>
        <end position="664"/>
    </location>
</feature>
<feature type="compositionally biased region" description="Basic residues" evidence="1">
    <location>
        <begin position="978"/>
        <end position="987"/>
    </location>
</feature>
<dbReference type="PANTHER" id="PTHR28122">
    <property type="entry name" value="E3 UBIQUITIN-PROTEIN LIGASE SUBSTRATE RECEPTOR MMS22"/>
    <property type="match status" value="1"/>
</dbReference>
<feature type="region of interest" description="Disordered" evidence="1">
    <location>
        <begin position="298"/>
        <end position="324"/>
    </location>
</feature>
<feature type="compositionally biased region" description="Polar residues" evidence="1">
    <location>
        <begin position="966"/>
        <end position="977"/>
    </location>
</feature>
<protein>
    <recommendedName>
        <fullName evidence="4">Mus7/MMS22 family-domain-containing protein</fullName>
    </recommendedName>
</protein>
<feature type="compositionally biased region" description="Polar residues" evidence="1">
    <location>
        <begin position="529"/>
        <end position="539"/>
    </location>
</feature>
<evidence type="ECO:0000313" key="3">
    <source>
        <dbReference type="Proteomes" id="UP001373714"/>
    </source>
</evidence>
<name>A0AAV9VFH5_9PEZI</name>
<feature type="region of interest" description="Disordered" evidence="1">
    <location>
        <begin position="718"/>
        <end position="766"/>
    </location>
</feature>
<feature type="compositionally biased region" description="Basic and acidic residues" evidence="1">
    <location>
        <begin position="585"/>
        <end position="594"/>
    </location>
</feature>
<feature type="compositionally biased region" description="Basic residues" evidence="1">
    <location>
        <begin position="729"/>
        <end position="740"/>
    </location>
</feature>
<organism evidence="2 3">
    <name type="scientific">Orbilia blumenaviensis</name>
    <dbReference type="NCBI Taxonomy" id="1796055"/>
    <lineage>
        <taxon>Eukaryota</taxon>
        <taxon>Fungi</taxon>
        <taxon>Dikarya</taxon>
        <taxon>Ascomycota</taxon>
        <taxon>Pezizomycotina</taxon>
        <taxon>Orbiliomycetes</taxon>
        <taxon>Orbiliales</taxon>
        <taxon>Orbiliaceae</taxon>
        <taxon>Orbilia</taxon>
    </lineage>
</organism>
<dbReference type="PANTHER" id="PTHR28122:SF1">
    <property type="entry name" value="E3 UBIQUITIN-PROTEIN LIGASE SUBSTRATE RECEPTOR MMS22"/>
    <property type="match status" value="1"/>
</dbReference>
<feature type="compositionally biased region" description="Acidic residues" evidence="1">
    <location>
        <begin position="572"/>
        <end position="583"/>
    </location>
</feature>
<feature type="compositionally biased region" description="Basic residues" evidence="1">
    <location>
        <begin position="75"/>
        <end position="91"/>
    </location>
</feature>
<accession>A0AAV9VFH5</accession>
<sequence>MNDWRSLGYVPDSEGEDDCDILLSPPRIVEETTVADSRHSHDITNEGTNGERNLDGLDIFDLPTSSVENGEHSRAQTRRRGRPPKRGRGVKRLSVGGDQRPKKQPRIGEHPVEVVDLASTPSTPKQPISDGGMGGIPSSYPSSGKKTLLNLFSAKDDGDTTFDTNLGGISPGQVDISTLEPLVSKPHIDPAQTDEDVIEEVDLIDEHGPDSDMEDAPAQLPIPAVIPPSSPPVPPRILSIESIFNSPALPSRVIPVESGANSPAPPTPASISSNLEVRIPLFSHTGLTDPATRINLDSAATNSDEPVVPPDDFTSGVARNLRTRKPIQMNPYQIEAERYNSDWKSRGLKPIRYVYNEPILLSNKKVAEKDSQEDEWAIPEGEDEETQPATLQQTQSFQSVDQDSMDIEGGRALDDDEELLALDKLFERSTKERPPRPGAQTTGKGGKRRKTSHPLGLSAKSRRIIESAKATLARGSNLSVVPEEAVRLQHGDVGPIDIQRTPVIESKKSRDRFDIFDLGSSGSDSDSLNENPPVSTSRRQVILDSDDSDGGDTTPRAGSPIRRNFPVLSPSEPEEEDEEESPNDPEAREQEIQRYQRKVRGVLPASWIRFNQAGDQENKKPGNMHHSPEARPVVKGLAQMRIRARNSPPPGSMANPLNLSSPETSEDDAHEVQIVEEHTTVPSIASPARLPAPALMKPSAFFERSYAFEDRSFDRMLSRPRAANSGTKGKIKSSKSRKLQQSKLPKASFQTYNNSGSKRTFSHSTPRQKSVALSVVDACKRYRKTKGTSPPSFMRLAERLAKKRENFGRHLPDHKVVQIDQVSEDETDAEDTLIRWKKTKVKESSSFHFTNPPTSAGPHQPRANFSRTTSIAGRQTTYLQTNLQSYRLRREPGLQNSKKPRLKSHVIAKPIAMIPPPIHKRRKCMDDIIEGLRSKQPSENHIENTPKVRDLELTLPQSRLLAPAQALNNGNSMAPQTSRRKSRKTNMPRRIERNKSPSPFQPPERQLADLPESMEIDASGGETLLFEGMGAAGTVYSISFDIEVPRNRTLFHGSTFIGNGSFARALQTSSGRTYRSTTGLQGVEVMENILEWGVYEEAVAEQLESNLDSVLSRVEALLGCKDLSTLGFTTAVLEMRKFFQYVVDYLSTGVFFSDLIDIGSFAVRLLDILSEFISKARSLRIVFGEGTNVSAQEKPEGGSTANDQVALEKLRIFQTQIYAFTSVWLRQLSCIADKYIPAPDEIKLQDFCNEVSKSLISVLTSWRPHKLQSGFSGSFQSISSASHLNEEAVCLESWIIAFHTSPPMNPSGPLRKPSFWEHVNTSICLKPVRILTSVATLDALWREIFRLLPLLAIDAEGRVSPFQHKDPVPDNWGLVKELMVQSLTIYNSSALLGRINALRYIKTLFTRCLVFLRDWNWGHPEIIIIALYDSFGKRLANLTGEKDPKAPDFLEHLDSPAFSSESSETCFSTFLKIVALGIKQMRSQESKGLGDLVIRIIPNRGRVFLKENSFDMLEFDILANHHYLLTALCYGATHDIRKRVAGIVRQLVDPGQSHSRVCALNLRAWANILICELAEGKRRDILEELMKWHAGIVQTSARLHKENDTKLEEEKKKTSDPTRIAGLEGLAIRNKESVESVLASAMDLLKMVFKKDICDFYSAEFVLGVDSLKTIWAMAGSLPQSLVANAVQILSYHIKVCQDFEFSSSTKDDSQGSWAGFEGIESEGVRKEAAKKLLDEIHDPLLALINAYFAGRGKNLDNVLGPCTQVWVELGSLLVKCGLKTWDDYFNPYQKSWFSMIDTDTKKAYSVAYVTNIIKIDPGVYDTHRTQILELWAQSLVERDSLLKFQHELTAVLFNLDLTNSLFSNMPFVVNQDIEQYEISAKDFKERRLSLIGTLLENIQKEMVRVSDAGDQSKARIAKSEYISILQELMKTMKLNYMAIHAVQNTGQNACQNTGNKTADTNKVEIWITDSAANSYVGFCQRVVEYLQQYTTDICAIDKFFVDSVIFPLPKSDPTYVTSKLKGYFIRLEAERRGWFIQFLQFWQNTVGRVAVEKQQEYFIEQILGAFDVGERQIIEQGRGGRTLREFCVIAMFGTYLERCMEGMANLVVAVPVLGVVEQVVKGLVLEFDGVEEEKQVDRRISGLLVAVLEAVGLAVERAINLKEKVFTEPLAMCVVEALVKIVEACDPMVNLLHPKAQHVSEELPQDLLKIAVRGLSRLKACLMARELPEKLDLVMFERDLPFQTEKKRFNSEYVTEMGKWKIEGRELFVKRAAVKKKVEWDHLVPQLSVVEGRARLAKKIEDVLQLAGSGVCGVVVRGAGEKVVESRPRCKWGNELLGIQEREAGFDAEYEPFDMDD</sequence>
<evidence type="ECO:0008006" key="4">
    <source>
        <dbReference type="Google" id="ProtNLM"/>
    </source>
</evidence>
<dbReference type="EMBL" id="JAVHNS010000003">
    <property type="protein sequence ID" value="KAK6360167.1"/>
    <property type="molecule type" value="Genomic_DNA"/>
</dbReference>
<dbReference type="Pfam" id="PF09462">
    <property type="entry name" value="Mus7"/>
    <property type="match status" value="1"/>
</dbReference>
<evidence type="ECO:0000256" key="1">
    <source>
        <dbReference type="SAM" id="MobiDB-lite"/>
    </source>
</evidence>
<comment type="caution">
    <text evidence="2">The sequence shown here is derived from an EMBL/GenBank/DDBJ whole genome shotgun (WGS) entry which is preliminary data.</text>
</comment>
<feature type="compositionally biased region" description="Polar residues" evidence="1">
    <location>
        <begin position="387"/>
        <end position="402"/>
    </location>
</feature>
<dbReference type="Proteomes" id="UP001373714">
    <property type="component" value="Unassembled WGS sequence"/>
</dbReference>
<evidence type="ECO:0000313" key="2">
    <source>
        <dbReference type="EMBL" id="KAK6360167.1"/>
    </source>
</evidence>
<reference evidence="2 3" key="1">
    <citation type="submission" date="2019-10" db="EMBL/GenBank/DDBJ databases">
        <authorList>
            <person name="Palmer J.M."/>
        </authorList>
    </citation>
    <scope>NUCLEOTIDE SEQUENCE [LARGE SCALE GENOMIC DNA]</scope>
    <source>
        <strain evidence="2 3">TWF730</strain>
    </source>
</reference>
<feature type="compositionally biased region" description="Low complexity" evidence="1">
    <location>
        <begin position="517"/>
        <end position="528"/>
    </location>
</feature>
<feature type="region of interest" description="Disordered" evidence="1">
    <location>
        <begin position="610"/>
        <end position="629"/>
    </location>
</feature>
<feature type="region of interest" description="Disordered" evidence="1">
    <location>
        <begin position="426"/>
        <end position="462"/>
    </location>
</feature>
<proteinExistence type="predicted"/>
<feature type="compositionally biased region" description="Basic and acidic residues" evidence="1">
    <location>
        <begin position="505"/>
        <end position="515"/>
    </location>
</feature>
<gene>
    <name evidence="2" type="ORF">TWF730_006318</name>
</gene>
<dbReference type="GO" id="GO:0035361">
    <property type="term" value="C:Cul8-RING ubiquitin ligase complex"/>
    <property type="evidence" value="ECO:0007669"/>
    <property type="project" value="TreeGrafter"/>
</dbReference>
<feature type="region of interest" description="Disordered" evidence="1">
    <location>
        <begin position="487"/>
        <end position="597"/>
    </location>
</feature>